<name>A0A5C1A8T0_9BACT</name>
<dbReference type="AlphaFoldDB" id="A0A5C1A8T0"/>
<dbReference type="SUPFAM" id="SSF52266">
    <property type="entry name" value="SGNH hydrolase"/>
    <property type="match status" value="1"/>
</dbReference>
<evidence type="ECO:0000313" key="1">
    <source>
        <dbReference type="EMBL" id="QEL15749.1"/>
    </source>
</evidence>
<organism evidence="1 2">
    <name type="scientific">Limnoglobus roseus</name>
    <dbReference type="NCBI Taxonomy" id="2598579"/>
    <lineage>
        <taxon>Bacteria</taxon>
        <taxon>Pseudomonadati</taxon>
        <taxon>Planctomycetota</taxon>
        <taxon>Planctomycetia</taxon>
        <taxon>Gemmatales</taxon>
        <taxon>Gemmataceae</taxon>
        <taxon>Limnoglobus</taxon>
    </lineage>
</organism>
<accession>A0A5C1A8T0</accession>
<dbReference type="EMBL" id="CP042425">
    <property type="protein sequence ID" value="QEL15749.1"/>
    <property type="molecule type" value="Genomic_DNA"/>
</dbReference>
<protein>
    <submittedName>
        <fullName evidence="1">Uncharacterized protein</fullName>
    </submittedName>
</protein>
<gene>
    <name evidence="1" type="ORF">PX52LOC_02684</name>
</gene>
<dbReference type="Proteomes" id="UP000324974">
    <property type="component" value="Chromosome"/>
</dbReference>
<sequence length="377" mass="42663">MWLAVLLRNLIRMPPALPGRRVPRARRRGKARAAVVSGLLAALALHAAMIVAVDSVRPQWRDPEFYHRYQKLAAALRANRRTQAHSVVAVLGSSRPQMGFSPDHAADGYGPGAPLIFNLSQSGCHPIGERLNLQRILNAPVRPDFVLIEVWASGLARRTKREEQIPMSRLSLSDLATVSPYLYDEAAARRQWWQIQASPWWTYRMNVLAHQGLESLSPAERQQNFLWSDMRPNGWSPYYPPVWSKEEQERRQALAMTWFAEPLGEFHLDPNAESAHRDLLTACRTHGLKAALYLMPESPTFRTLYSADAKREVRDYLTRLSDEFGVPVCDASEWIADDAAYMDGYHLLGPGAEAFSRRLGRDLLRGWVPPNGHSRGE</sequence>
<reference evidence="2" key="1">
    <citation type="submission" date="2019-08" db="EMBL/GenBank/DDBJ databases">
        <title>Limnoglobus roseus gen. nov., sp. nov., a novel freshwater planctomycete with a giant genome from the family Gemmataceae.</title>
        <authorList>
            <person name="Kulichevskaya I.S."/>
            <person name="Naumoff D.G."/>
            <person name="Miroshnikov K."/>
            <person name="Ivanova A."/>
            <person name="Philippov D.A."/>
            <person name="Hakobyan A."/>
            <person name="Rijpstra I.C."/>
            <person name="Sinninghe Damste J.S."/>
            <person name="Liesack W."/>
            <person name="Dedysh S.N."/>
        </authorList>
    </citation>
    <scope>NUCLEOTIDE SEQUENCE [LARGE SCALE GENOMIC DNA]</scope>
    <source>
        <strain evidence="2">PX52</strain>
    </source>
</reference>
<proteinExistence type="predicted"/>
<dbReference type="KEGG" id="lrs:PX52LOC_02684"/>
<evidence type="ECO:0000313" key="2">
    <source>
        <dbReference type="Proteomes" id="UP000324974"/>
    </source>
</evidence>
<keyword evidence="2" id="KW-1185">Reference proteome</keyword>